<keyword evidence="3" id="KW-1185">Reference proteome</keyword>
<dbReference type="RefSeq" id="WP_113964705.1">
    <property type="nucleotide sequence ID" value="NZ_UEGW01000001.1"/>
</dbReference>
<keyword evidence="1" id="KW-1133">Transmembrane helix</keyword>
<keyword evidence="1" id="KW-0472">Membrane</keyword>
<evidence type="ECO:0000313" key="3">
    <source>
        <dbReference type="Proteomes" id="UP000252015"/>
    </source>
</evidence>
<accession>A0A375YSI7</accession>
<reference evidence="2 3" key="1">
    <citation type="submission" date="2018-05" db="EMBL/GenBank/DDBJ databases">
        <authorList>
            <consortium name="IHU Genomes"/>
        </authorList>
    </citation>
    <scope>NUCLEOTIDE SEQUENCE [LARGE SCALE GENOMIC DNA]</scope>
    <source>
        <strain evidence="2 3">P7336</strain>
    </source>
</reference>
<dbReference type="STRING" id="29313.BHQ16_06640"/>
<protein>
    <submittedName>
        <fullName evidence="2">Uncharacterized protein</fullName>
    </submittedName>
</protein>
<proteinExistence type="predicted"/>
<name>A0A375YSI7_MYCSH</name>
<dbReference type="Pfam" id="PF04020">
    <property type="entry name" value="Phage_holin_4_2"/>
    <property type="match status" value="1"/>
</dbReference>
<keyword evidence="1" id="KW-0812">Transmembrane</keyword>
<evidence type="ECO:0000313" key="2">
    <source>
        <dbReference type="EMBL" id="SRX91809.1"/>
    </source>
</evidence>
<dbReference type="Proteomes" id="UP000252015">
    <property type="component" value="Unassembled WGS sequence"/>
</dbReference>
<dbReference type="EMBL" id="UEGW01000001">
    <property type="protein sequence ID" value="SRX91809.1"/>
    <property type="molecule type" value="Genomic_DNA"/>
</dbReference>
<dbReference type="AlphaFoldDB" id="A0A375YSI7"/>
<organism evidence="2 3">
    <name type="scientific">Mycobacterium shimoidei</name>
    <dbReference type="NCBI Taxonomy" id="29313"/>
    <lineage>
        <taxon>Bacteria</taxon>
        <taxon>Bacillati</taxon>
        <taxon>Actinomycetota</taxon>
        <taxon>Actinomycetes</taxon>
        <taxon>Mycobacteriales</taxon>
        <taxon>Mycobacteriaceae</taxon>
        <taxon>Mycobacterium</taxon>
    </lineage>
</organism>
<dbReference type="InterPro" id="IPR007165">
    <property type="entry name" value="Phage_holin_4_2"/>
</dbReference>
<feature type="transmembrane region" description="Helical" evidence="1">
    <location>
        <begin position="62"/>
        <end position="84"/>
    </location>
</feature>
<feature type="transmembrane region" description="Helical" evidence="1">
    <location>
        <begin position="33"/>
        <end position="55"/>
    </location>
</feature>
<evidence type="ECO:0000256" key="1">
    <source>
        <dbReference type="SAM" id="Phobius"/>
    </source>
</evidence>
<gene>
    <name evidence="2" type="ORF">MSP7336_00030</name>
</gene>
<sequence length="137" mass="14142">MRRIVLRAVVLLASWAIGLAVAAWVVPDVQVSPPGFVVAVAVFAIAEALISPLILRLPHEYASLGLGGTGLVLTVVALALASALTHDFNMDGLTSWVAVTVVVWLVTTVGAITLPEVFAHMEADATDDATDSTGPTG</sequence>
<feature type="transmembrane region" description="Helical" evidence="1">
    <location>
        <begin position="96"/>
        <end position="114"/>
    </location>
</feature>